<dbReference type="InterPro" id="IPR001753">
    <property type="entry name" value="Enoyl-CoA_hydra/iso"/>
</dbReference>
<dbReference type="AlphaFoldDB" id="A0A0F9RZL4"/>
<protein>
    <recommendedName>
        <fullName evidence="3">Enoyl-CoA hydratase</fullName>
    </recommendedName>
</protein>
<dbReference type="CDD" id="cd06558">
    <property type="entry name" value="crotonase-like"/>
    <property type="match status" value="1"/>
</dbReference>
<proteinExistence type="inferred from homology"/>
<dbReference type="InterPro" id="IPR051683">
    <property type="entry name" value="Enoyl-CoA_Hydratase/Isomerase"/>
</dbReference>
<dbReference type="PANTHER" id="PTHR42964:SF1">
    <property type="entry name" value="POLYKETIDE BIOSYNTHESIS ENOYL-COA HYDRATASE PKSH-RELATED"/>
    <property type="match status" value="1"/>
</dbReference>
<accession>A0A0F9RZL4</accession>
<dbReference type="InterPro" id="IPR029045">
    <property type="entry name" value="ClpP/crotonase-like_dom_sf"/>
</dbReference>
<evidence type="ECO:0000256" key="1">
    <source>
        <dbReference type="ARBA" id="ARBA00005254"/>
    </source>
</evidence>
<reference evidence="2" key="1">
    <citation type="journal article" date="2015" name="Nature">
        <title>Complex archaea that bridge the gap between prokaryotes and eukaryotes.</title>
        <authorList>
            <person name="Spang A."/>
            <person name="Saw J.H."/>
            <person name="Jorgensen S.L."/>
            <person name="Zaremba-Niedzwiedzka K."/>
            <person name="Martijn J."/>
            <person name="Lind A.E."/>
            <person name="van Eijk R."/>
            <person name="Schleper C."/>
            <person name="Guy L."/>
            <person name="Ettema T.J."/>
        </authorList>
    </citation>
    <scope>NUCLEOTIDE SEQUENCE</scope>
</reference>
<sequence>MTSRTFQTITVETDTRGVARLTLNRPAKHNALNGQLIDELKQAADLLASDDSVRVVVLTGEGKSFCAGGDFNWFKGNAAADRATRIRESSKLAHMLNALNALPKPLIGRIQGPAYGGGVGMISVCDIAVGVDTARFGLTEVRLGLIPANISPHVVARIGAANARATMLSGALFSAANAEKIGLLNETVTPDDLDARIDSIIADHLEAALGAVGETKRLIAYVASHSINDSMMYTADRLADAWETDEGTTGINSFLGKTLPPWRTGK</sequence>
<dbReference type="Gene3D" id="3.90.226.10">
    <property type="entry name" value="2-enoyl-CoA Hydratase, Chain A, domain 1"/>
    <property type="match status" value="1"/>
</dbReference>
<organism evidence="2">
    <name type="scientific">marine sediment metagenome</name>
    <dbReference type="NCBI Taxonomy" id="412755"/>
    <lineage>
        <taxon>unclassified sequences</taxon>
        <taxon>metagenomes</taxon>
        <taxon>ecological metagenomes</taxon>
    </lineage>
</organism>
<dbReference type="InterPro" id="IPR014748">
    <property type="entry name" value="Enoyl-CoA_hydra_C"/>
</dbReference>
<dbReference type="NCBIfam" id="NF005675">
    <property type="entry name" value="PRK07468.1"/>
    <property type="match status" value="1"/>
</dbReference>
<dbReference type="Pfam" id="PF00378">
    <property type="entry name" value="ECH_1"/>
    <property type="match status" value="1"/>
</dbReference>
<comment type="caution">
    <text evidence="2">The sequence shown here is derived from an EMBL/GenBank/DDBJ whole genome shotgun (WGS) entry which is preliminary data.</text>
</comment>
<name>A0A0F9RZL4_9ZZZZ</name>
<dbReference type="PROSITE" id="PS00166">
    <property type="entry name" value="ENOYL_COA_HYDRATASE"/>
    <property type="match status" value="1"/>
</dbReference>
<gene>
    <name evidence="2" type="ORF">LCGC14_0517420</name>
</gene>
<dbReference type="PANTHER" id="PTHR42964">
    <property type="entry name" value="ENOYL-COA HYDRATASE"/>
    <property type="match status" value="1"/>
</dbReference>
<dbReference type="InterPro" id="IPR018376">
    <property type="entry name" value="Enoyl-CoA_hyd/isom_CS"/>
</dbReference>
<evidence type="ECO:0000313" key="2">
    <source>
        <dbReference type="EMBL" id="KKN61905.1"/>
    </source>
</evidence>
<comment type="similarity">
    <text evidence="1">Belongs to the enoyl-CoA hydratase/isomerase family.</text>
</comment>
<dbReference type="Gene3D" id="1.10.12.10">
    <property type="entry name" value="Lyase 2-enoyl-coa Hydratase, Chain A, domain 2"/>
    <property type="match status" value="1"/>
</dbReference>
<evidence type="ECO:0008006" key="3">
    <source>
        <dbReference type="Google" id="ProtNLM"/>
    </source>
</evidence>
<dbReference type="EMBL" id="LAZR01000641">
    <property type="protein sequence ID" value="KKN61905.1"/>
    <property type="molecule type" value="Genomic_DNA"/>
</dbReference>
<dbReference type="GO" id="GO:0003824">
    <property type="term" value="F:catalytic activity"/>
    <property type="evidence" value="ECO:0007669"/>
    <property type="project" value="InterPro"/>
</dbReference>
<dbReference type="SUPFAM" id="SSF52096">
    <property type="entry name" value="ClpP/crotonase"/>
    <property type="match status" value="1"/>
</dbReference>